<organism evidence="12 13">
    <name type="scientific">Polyplax serrata</name>
    <name type="common">Common mouse louse</name>
    <dbReference type="NCBI Taxonomy" id="468196"/>
    <lineage>
        <taxon>Eukaryota</taxon>
        <taxon>Metazoa</taxon>
        <taxon>Ecdysozoa</taxon>
        <taxon>Arthropoda</taxon>
        <taxon>Hexapoda</taxon>
        <taxon>Insecta</taxon>
        <taxon>Pterygota</taxon>
        <taxon>Neoptera</taxon>
        <taxon>Paraneoptera</taxon>
        <taxon>Psocodea</taxon>
        <taxon>Troctomorpha</taxon>
        <taxon>Phthiraptera</taxon>
        <taxon>Anoplura</taxon>
        <taxon>Polyplacidae</taxon>
        <taxon>Polyplax</taxon>
    </lineage>
</organism>
<sequence>MRNIYLTNFEIHRLNNINHCEVFCFNCQTLYAYDKGIIIKYDEVNEEIICNLWDALYAESREIPGAVDILYHFEKDLLYLILSNGDVVSVEENGSSSVVGFVEDGIKAAQWSPEQEVIALVNGVDNVIVLTSDFDPVSEVNLHGADFGEKQHITVGWGKKETQFHGSLGKYAAQAKPEEVLFENTNTEVRISWRGDAEYFVVSSRNPETNSRYLRVFSKNGALHYTSEKINGLEECLDWCPSGNPIASTQKLPNKYNVCFFEKNGMKHGDFPLSLSINGSKVSEVLWSKDSRILAVVSSTTTENNGQNEVNNCAMTNLKSIQFFTVSNYKWYCKYTIHFSDQEMLLGSKWDHHKQNVFNILILKGKSVYFCKYSWVWVTNKTLGSNVQDESFVAVIDGCNIQLTAFKRGIVPPPMFSYVIKATSPVNSVAFAPDLSNDMLVYLSNGTVQIYKYSITNNNSGISHELVGEINSLNSESQIVHNCQWLGPKKLIFGMKKLTDTVSKSFVKVITFKDSSSFAEYDEKDIPVQSMVAFVRVAKKRAFLYDNAGKLYSYDDNELCDITSKENPGVVDLEIIEKEEGNTFILTLDNSNRFYINSVLIFNNILSFHVHDKFILLTNMKHELLCINSDKDMLNNDLSSEIFKRKVERGSRIVTSVHKDMKVVLQMPRGNLECIQPRALSIYTVGKYLDELKYAEAFNLMRKQRINLNLIYDHNPTLFEKNVQTFISQIVDPQWLSLFISDLSDEDVTETMYALAYAVGKNEPSGKNTSKVDFVCHIVEVALSNMKNKEQYLIPLLTCHIKRNKIEFLEAALSILKNLKEQEMQGVKPVAVTFDDAFKYMLYLIDVDEVYKIALGMYDFELVLTVANKSHKDPKEYLTFLNDLRKLEPNYQKFTIDKYLKRYNKALTHLIKCEEGNVFNECLTFIKVHKLYKQALKLIPQNSERYKTVCIAYGEDLLKSHLYEEAGIMFCTAGLFENALDAYKKAGNWQEVLCCLRELKISGNELDSIYEELANNLVESKHFLNASTIYLDYLKDAEEGIKTLTNGKYFADAYRVCHLHNCTDLINRIIVPGILHHAKTCLVQIAEFRETFVRQSLRLQLVRKIKENEENKTDYDGESDIYSEVSSVTSRSCASSRGTNKTYRSAKNKRKHERKLLSLKEGSRYEHLALVTALHTLVTNCLNMMPEIREINKFLIKINNSELAEKLQNEYDELLSIIEKSKSEIWIPSLMQQKQNFGPEATSNKIAAVYVQSEDVAPVLLNPKYAIPPEASDKIKWKLEILKQ</sequence>
<dbReference type="GO" id="GO:0002926">
    <property type="term" value="P:tRNA wobble base 5-methoxycarbonylmethyl-2-thiouridinylation"/>
    <property type="evidence" value="ECO:0007669"/>
    <property type="project" value="TreeGrafter"/>
</dbReference>
<keyword evidence="5" id="KW-0539">Nucleus</keyword>
<keyword evidence="4" id="KW-0819">tRNA processing</keyword>
<name>A0AAN8NT43_POLSC</name>
<evidence type="ECO:0000313" key="12">
    <source>
        <dbReference type="EMBL" id="KAK6628469.1"/>
    </source>
</evidence>
<evidence type="ECO:0000256" key="2">
    <source>
        <dbReference type="ARBA" id="ARBA00006086"/>
    </source>
</evidence>
<reference evidence="12 13" key="1">
    <citation type="submission" date="2023-10" db="EMBL/GenBank/DDBJ databases">
        <title>Genomes of two closely related lineages of the louse Polyplax serrata with different host specificities.</title>
        <authorList>
            <person name="Martinu J."/>
            <person name="Tarabai H."/>
            <person name="Stefka J."/>
            <person name="Hypsa V."/>
        </authorList>
    </citation>
    <scope>NUCLEOTIDE SEQUENCE [LARGE SCALE GENOMIC DNA]</scope>
    <source>
        <strain evidence="12">HR10_N</strain>
    </source>
</reference>
<dbReference type="Pfam" id="PF23925">
    <property type="entry name" value="A-sol_ELP1"/>
    <property type="match status" value="1"/>
</dbReference>
<evidence type="ECO:0000259" key="8">
    <source>
        <dbReference type="Pfam" id="PF23797"/>
    </source>
</evidence>
<comment type="caution">
    <text evidence="12">The sequence shown here is derived from an EMBL/GenBank/DDBJ whole genome shotgun (WGS) entry which is preliminary data.</text>
</comment>
<dbReference type="InterPro" id="IPR056165">
    <property type="entry name" value="Beta-prop_ELP1_2nd"/>
</dbReference>
<dbReference type="Pfam" id="PF04762">
    <property type="entry name" value="Beta-prop_ELP1_1st"/>
    <property type="match status" value="1"/>
</dbReference>
<feature type="domain" description="ELP1 N-terminal second beta-propeller" evidence="8">
    <location>
        <begin position="395"/>
        <end position="654"/>
    </location>
</feature>
<comment type="similarity">
    <text evidence="2 5">Belongs to the ELP1/IKA1 family.</text>
</comment>
<dbReference type="Proteomes" id="UP001372834">
    <property type="component" value="Unassembled WGS sequence"/>
</dbReference>
<dbReference type="PIRSF" id="PIRSF017233">
    <property type="entry name" value="IKAP"/>
    <property type="match status" value="1"/>
</dbReference>
<dbReference type="InterPro" id="IPR056164">
    <property type="entry name" value="Beta-prop_ELP1_1st"/>
</dbReference>
<dbReference type="GO" id="GO:0000049">
    <property type="term" value="F:tRNA binding"/>
    <property type="evidence" value="ECO:0007669"/>
    <property type="project" value="TreeGrafter"/>
</dbReference>
<comment type="pathway">
    <text evidence="1">tRNA modification; 5-methoxycarbonylmethyl-2-thiouridine-tRNA biosynthesis.</text>
</comment>
<evidence type="ECO:0000256" key="5">
    <source>
        <dbReference type="PIRNR" id="PIRNR017233"/>
    </source>
</evidence>
<dbReference type="Pfam" id="PF23797">
    <property type="entry name" value="Beta-prop_ELP1_2nd"/>
    <property type="match status" value="1"/>
</dbReference>
<feature type="domain" description="ELP1 first N-terminal beta-propeller" evidence="7">
    <location>
        <begin position="67"/>
        <end position="352"/>
    </location>
</feature>
<dbReference type="GO" id="GO:0005829">
    <property type="term" value="C:cytosol"/>
    <property type="evidence" value="ECO:0007669"/>
    <property type="project" value="TreeGrafter"/>
</dbReference>
<comment type="subcellular location">
    <subcellularLocation>
        <location evidence="5">Cytoplasm</location>
    </subcellularLocation>
    <subcellularLocation>
        <location evidence="5">Nucleus</location>
    </subcellularLocation>
</comment>
<evidence type="ECO:0000259" key="10">
    <source>
        <dbReference type="Pfam" id="PF23925"/>
    </source>
</evidence>
<gene>
    <name evidence="12" type="ORF">RUM43_002284</name>
</gene>
<dbReference type="InterPro" id="IPR006849">
    <property type="entry name" value="Elp1"/>
</dbReference>
<dbReference type="Pfam" id="PF23878">
    <property type="entry name" value="TPR_ELP1"/>
    <property type="match status" value="1"/>
</dbReference>
<dbReference type="InterPro" id="IPR056169">
    <property type="entry name" value="HB_ELP1"/>
</dbReference>
<feature type="region of interest" description="Disordered" evidence="6">
    <location>
        <begin position="1132"/>
        <end position="1153"/>
    </location>
</feature>
<dbReference type="GO" id="GO:0033588">
    <property type="term" value="C:elongator holoenzyme complex"/>
    <property type="evidence" value="ECO:0007669"/>
    <property type="project" value="InterPro"/>
</dbReference>
<evidence type="ECO:0000256" key="1">
    <source>
        <dbReference type="ARBA" id="ARBA00005043"/>
    </source>
</evidence>
<comment type="function">
    <text evidence="5">Component of the elongator complex which is required for multiple tRNA modifications, including mcm5U (5-methoxycarbonylmethyl uridine), mcm5s2U (5-methoxycarbonylmethyl-2-thiouridine), and ncm5U (5-carbamoylmethyl uridine). The elongator complex catalyzes formation of carboxymethyluridine in the wobble base at position 34 in tRNAs.</text>
</comment>
<evidence type="ECO:0000259" key="11">
    <source>
        <dbReference type="Pfam" id="PF23936"/>
    </source>
</evidence>
<dbReference type="SUPFAM" id="SSF82171">
    <property type="entry name" value="DPP6 N-terminal domain-like"/>
    <property type="match status" value="1"/>
</dbReference>
<keyword evidence="3 5" id="KW-0963">Cytoplasm</keyword>
<evidence type="ECO:0000256" key="3">
    <source>
        <dbReference type="ARBA" id="ARBA00022490"/>
    </source>
</evidence>
<proteinExistence type="inferred from homology"/>
<evidence type="ECO:0000256" key="4">
    <source>
        <dbReference type="ARBA" id="ARBA00022694"/>
    </source>
</evidence>
<accession>A0AAN8NT43</accession>
<dbReference type="PANTHER" id="PTHR12747:SF0">
    <property type="entry name" value="ELONGATOR COMPLEX PROTEIN 1"/>
    <property type="match status" value="1"/>
</dbReference>
<feature type="compositionally biased region" description="Basic residues" evidence="6">
    <location>
        <begin position="1144"/>
        <end position="1153"/>
    </location>
</feature>
<feature type="domain" description="ELP1 three-helical bundle" evidence="11">
    <location>
        <begin position="1064"/>
        <end position="1225"/>
    </location>
</feature>
<feature type="domain" description="ELP1 TPR" evidence="9">
    <location>
        <begin position="891"/>
        <end position="1055"/>
    </location>
</feature>
<dbReference type="InterPro" id="IPR056166">
    <property type="entry name" value="TPR_ELP1"/>
</dbReference>
<evidence type="ECO:0000259" key="9">
    <source>
        <dbReference type="Pfam" id="PF23878"/>
    </source>
</evidence>
<dbReference type="EMBL" id="JAWJWE010000036">
    <property type="protein sequence ID" value="KAK6628469.1"/>
    <property type="molecule type" value="Genomic_DNA"/>
</dbReference>
<dbReference type="InterPro" id="IPR056167">
    <property type="entry name" value="A-sol_ELP1"/>
</dbReference>
<dbReference type="PANTHER" id="PTHR12747">
    <property type="entry name" value="ELONGATOR COMPLEX PROTEIN 1"/>
    <property type="match status" value="1"/>
</dbReference>
<dbReference type="GO" id="GO:0005634">
    <property type="term" value="C:nucleus"/>
    <property type="evidence" value="ECO:0007669"/>
    <property type="project" value="UniProtKB-SubCell"/>
</dbReference>
<evidence type="ECO:0000259" key="7">
    <source>
        <dbReference type="Pfam" id="PF04762"/>
    </source>
</evidence>
<protein>
    <recommendedName>
        <fullName evidence="5">Elongator complex protein 1</fullName>
    </recommendedName>
</protein>
<dbReference type="Pfam" id="PF23936">
    <property type="entry name" value="HB_ELP1"/>
    <property type="match status" value="1"/>
</dbReference>
<evidence type="ECO:0000256" key="6">
    <source>
        <dbReference type="SAM" id="MobiDB-lite"/>
    </source>
</evidence>
<evidence type="ECO:0000313" key="13">
    <source>
        <dbReference type="Proteomes" id="UP001372834"/>
    </source>
</evidence>
<feature type="domain" description="ELP1 alpha-solenoid" evidence="10">
    <location>
        <begin position="678"/>
        <end position="884"/>
    </location>
</feature>